<evidence type="ECO:0000259" key="1">
    <source>
        <dbReference type="Pfam" id="PF11726"/>
    </source>
</evidence>
<dbReference type="OrthoDB" id="5701642at2"/>
<evidence type="ECO:0000313" key="3">
    <source>
        <dbReference type="Proteomes" id="UP000094802"/>
    </source>
</evidence>
<reference evidence="2 3" key="1">
    <citation type="journal article" date="2012" name="Science">
        <title>Ecological populations of bacteria act as socially cohesive units of antibiotic production and resistance.</title>
        <authorList>
            <person name="Cordero O.X."/>
            <person name="Wildschutte H."/>
            <person name="Kirkup B."/>
            <person name="Proehl S."/>
            <person name="Ngo L."/>
            <person name="Hussain F."/>
            <person name="Le Roux F."/>
            <person name="Mincer T."/>
            <person name="Polz M.F."/>
        </authorList>
    </citation>
    <scope>NUCLEOTIDE SEQUENCE [LARGE SCALE GENOMIC DNA]</scope>
    <source>
        <strain evidence="2 3">12E03</strain>
    </source>
</reference>
<dbReference type="Pfam" id="PF11726">
    <property type="entry name" value="YagK_YfjJ_C"/>
    <property type="match status" value="1"/>
</dbReference>
<dbReference type="AlphaFoldDB" id="A0A1E5FRY2"/>
<comment type="caution">
    <text evidence="2">The sequence shown here is derived from an EMBL/GenBank/DDBJ whole genome shotgun (WGS) entry which is preliminary data.</text>
</comment>
<sequence>MNNHLEHAKILTIDDMDLPVYSKKGQLKVSYLSSIKKAFDNALGQHPRTLLLRVDLKYPIVLSTGGVSSKQITKFQESFKEMLSAYLKRKGNKRQCKPRFIWCKEVVSSEHPHYHVAVLLNGDVFQSIGPYDNITSDYISGMISKAWASATGLKVEQVNSVINFPDNGRYEINRRNDSKTFEEQYKQAFYRVSYFAKGESKQYGSREKNFGSSRK</sequence>
<accession>A0A1E5FRY2</accession>
<proteinExistence type="predicted"/>
<name>A0A1E5FRY2_VIBSP</name>
<dbReference type="EMBL" id="AJZD02000174">
    <property type="protein sequence ID" value="OEF93180.1"/>
    <property type="molecule type" value="Genomic_DNA"/>
</dbReference>
<feature type="domain" description="YagK/YfjJ C-terminal" evidence="1">
    <location>
        <begin position="44"/>
        <end position="213"/>
    </location>
</feature>
<gene>
    <name evidence="2" type="ORF">A142_00925</name>
</gene>
<protein>
    <recommendedName>
        <fullName evidence="1">YagK/YfjJ C-terminal domain-containing protein</fullName>
    </recommendedName>
</protein>
<organism evidence="2 3">
    <name type="scientific">Vibrio splendidus 12E03</name>
    <dbReference type="NCBI Taxonomy" id="1191305"/>
    <lineage>
        <taxon>Bacteria</taxon>
        <taxon>Pseudomonadati</taxon>
        <taxon>Pseudomonadota</taxon>
        <taxon>Gammaproteobacteria</taxon>
        <taxon>Vibrionales</taxon>
        <taxon>Vibrionaceae</taxon>
        <taxon>Vibrio</taxon>
    </lineage>
</organism>
<dbReference type="Proteomes" id="UP000094802">
    <property type="component" value="Unassembled WGS sequence"/>
</dbReference>
<dbReference type="RefSeq" id="WP_019824010.1">
    <property type="nucleotide sequence ID" value="NZ_AJZD02000174.1"/>
</dbReference>
<dbReference type="InterPro" id="IPR057271">
    <property type="entry name" value="YagK_YfjJ_C"/>
</dbReference>
<evidence type="ECO:0000313" key="2">
    <source>
        <dbReference type="EMBL" id="OEF93180.1"/>
    </source>
</evidence>